<dbReference type="FunFam" id="3.40.50.1580:FF:000004">
    <property type="entry name" value="Purine nucleoside phosphorylase"/>
    <property type="match status" value="1"/>
</dbReference>
<dbReference type="GO" id="GO:0034355">
    <property type="term" value="P:NAD+ biosynthetic process via the salvage pathway"/>
    <property type="evidence" value="ECO:0007669"/>
    <property type="project" value="EnsemblFungi"/>
</dbReference>
<proteinExistence type="inferred from homology"/>
<dbReference type="CDD" id="cd09009">
    <property type="entry name" value="PNP-EcPNPII_like"/>
    <property type="match status" value="1"/>
</dbReference>
<dbReference type="Proteomes" id="UP000000689">
    <property type="component" value="Chromosome 4"/>
</dbReference>
<feature type="binding site" evidence="8">
    <location>
        <position position="265"/>
    </location>
    <ligand>
        <name>a purine D-ribonucleoside</name>
        <dbReference type="ChEBI" id="CHEBI:142355"/>
    </ligand>
</feature>
<dbReference type="EMBL" id="HE580270">
    <property type="protein sequence ID" value="CCD24378.1"/>
    <property type="molecule type" value="Genomic_DNA"/>
</dbReference>
<comment type="catalytic activity">
    <reaction evidence="1">
        <text>a purine D-ribonucleoside + phosphate = a purine nucleobase + alpha-D-ribose 1-phosphate</text>
        <dbReference type="Rhea" id="RHEA:19805"/>
        <dbReference type="ChEBI" id="CHEBI:26386"/>
        <dbReference type="ChEBI" id="CHEBI:43474"/>
        <dbReference type="ChEBI" id="CHEBI:57720"/>
        <dbReference type="ChEBI" id="CHEBI:142355"/>
        <dbReference type="EC" id="2.4.2.1"/>
    </reaction>
</comment>
<feature type="binding site" evidence="8">
    <location>
        <position position="81"/>
    </location>
    <ligand>
        <name>phosphate</name>
        <dbReference type="ChEBI" id="CHEBI:43474"/>
    </ligand>
</feature>
<dbReference type="GO" id="GO:0006148">
    <property type="term" value="P:inosine catabolic process"/>
    <property type="evidence" value="ECO:0007669"/>
    <property type="project" value="EnsemblFungi"/>
</dbReference>
<feature type="binding site" evidence="8">
    <location>
        <position position="242"/>
    </location>
    <ligand>
        <name>phosphate</name>
        <dbReference type="ChEBI" id="CHEBI:43474"/>
    </ligand>
</feature>
<dbReference type="GO" id="GO:0046115">
    <property type="term" value="P:guanosine catabolic process"/>
    <property type="evidence" value="ECO:0007669"/>
    <property type="project" value="EnsemblFungi"/>
</dbReference>
<evidence type="ECO:0000313" key="11">
    <source>
        <dbReference type="Proteomes" id="UP000000689"/>
    </source>
</evidence>
<dbReference type="SUPFAM" id="SSF53167">
    <property type="entry name" value="Purine and uridine phosphorylases"/>
    <property type="match status" value="1"/>
</dbReference>
<gene>
    <name evidence="10" type="primary">NDAI0D00640</name>
    <name evidence="10" type="ordered locus">NDAI_0D00640</name>
</gene>
<dbReference type="HOGENOM" id="CLU_054456_1_2_1"/>
<name>G0W9B7_NAUDC</name>
<dbReference type="InterPro" id="IPR035994">
    <property type="entry name" value="Nucleoside_phosphorylase_sf"/>
</dbReference>
<dbReference type="Pfam" id="PF01048">
    <property type="entry name" value="PNP_UDP_1"/>
    <property type="match status" value="1"/>
</dbReference>
<dbReference type="OMA" id="EGVYAQF"/>
<dbReference type="InterPro" id="IPR011268">
    <property type="entry name" value="Purine_phosphorylase"/>
</dbReference>
<comment type="function">
    <text evidence="6">The purine nucleoside phosphorylases catalyze the phosphorolytic breakdown of the N-glycosidic bond in the beta-(deoxy)ribonucleoside molecules, with the formation of the corresponding free purine bases and pentose-1-phosphate. Cleaves guanosine and inosine.</text>
</comment>
<dbReference type="GO" id="GO:0004731">
    <property type="term" value="F:purine-nucleoside phosphorylase activity"/>
    <property type="evidence" value="ECO:0007669"/>
    <property type="project" value="UniProtKB-EC"/>
</dbReference>
<dbReference type="PIRSF" id="PIRSF000477">
    <property type="entry name" value="PurNPase"/>
    <property type="match status" value="1"/>
</dbReference>
<dbReference type="RefSeq" id="XP_003669621.1">
    <property type="nucleotide sequence ID" value="XM_003669573.1"/>
</dbReference>
<dbReference type="KEGG" id="ndi:NDAI_0D00640"/>
<dbReference type="PANTHER" id="PTHR11904:SF9">
    <property type="entry name" value="PURINE NUCLEOSIDE PHOSPHORYLASE-RELATED"/>
    <property type="match status" value="1"/>
</dbReference>
<evidence type="ECO:0000256" key="2">
    <source>
        <dbReference type="ARBA" id="ARBA00005058"/>
    </source>
</evidence>
<evidence type="ECO:0000256" key="8">
    <source>
        <dbReference type="PIRSR" id="PIRSR000477-2"/>
    </source>
</evidence>
<dbReference type="NCBIfam" id="NF006054">
    <property type="entry name" value="PRK08202.1"/>
    <property type="match status" value="1"/>
</dbReference>
<dbReference type="GO" id="GO:0070635">
    <property type="term" value="F:nicotinamide riboside hydrolase activity"/>
    <property type="evidence" value="ECO:0007669"/>
    <property type="project" value="EnsemblFungi"/>
</dbReference>
<dbReference type="PANTHER" id="PTHR11904">
    <property type="entry name" value="METHYLTHIOADENOSINE/PURINE NUCLEOSIDE PHOSPHORYLASE"/>
    <property type="match status" value="1"/>
</dbReference>
<evidence type="ECO:0000256" key="5">
    <source>
        <dbReference type="ARBA" id="ARBA00022679"/>
    </source>
</evidence>
<keyword evidence="11" id="KW-1185">Reference proteome</keyword>
<dbReference type="AlphaFoldDB" id="G0W9B7"/>
<evidence type="ECO:0000256" key="4">
    <source>
        <dbReference type="ARBA" id="ARBA00022676"/>
    </source>
</evidence>
<reference evidence="10 11" key="1">
    <citation type="journal article" date="2011" name="Proc. Natl. Acad. Sci. U.S.A.">
        <title>Evolutionary erosion of yeast sex chromosomes by mating-type switching accidents.</title>
        <authorList>
            <person name="Gordon J.L."/>
            <person name="Armisen D."/>
            <person name="Proux-Wera E."/>
            <person name="Oheigeartaigh S.S."/>
            <person name="Byrne K.P."/>
            <person name="Wolfe K.H."/>
        </authorList>
    </citation>
    <scope>NUCLEOTIDE SEQUENCE [LARGE SCALE GENOMIC DNA]</scope>
    <source>
        <strain evidence="11">ATCC 10597 / BCRC 20456 / CBS 421 / NBRC 0211 / NRRL Y-12639</strain>
    </source>
</reference>
<keyword evidence="4 7" id="KW-0328">Glycosyltransferase</keyword>
<evidence type="ECO:0000313" key="10">
    <source>
        <dbReference type="EMBL" id="CCD24378.1"/>
    </source>
</evidence>
<keyword evidence="5 7" id="KW-0808">Transferase</keyword>
<feature type="domain" description="Nucleoside phosphorylase" evidence="9">
    <location>
        <begin position="41"/>
        <end position="311"/>
    </location>
</feature>
<evidence type="ECO:0000256" key="3">
    <source>
        <dbReference type="ARBA" id="ARBA00006751"/>
    </source>
</evidence>
<dbReference type="UniPathway" id="UPA00606"/>
<dbReference type="GeneID" id="11494932"/>
<comment type="pathway">
    <text evidence="2 7">Purine metabolism; purine nucleoside salvage.</text>
</comment>
<feature type="binding site" evidence="8">
    <location>
        <position position="46"/>
    </location>
    <ligand>
        <name>phosphate</name>
        <dbReference type="ChEBI" id="CHEBI:43474"/>
    </ligand>
</feature>
<feature type="binding site" evidence="8">
    <location>
        <begin position="101"/>
        <end position="103"/>
    </location>
    <ligand>
        <name>phosphate</name>
        <dbReference type="ChEBI" id="CHEBI:43474"/>
    </ligand>
</feature>
<evidence type="ECO:0000256" key="1">
    <source>
        <dbReference type="ARBA" id="ARBA00000755"/>
    </source>
</evidence>
<dbReference type="OrthoDB" id="10261782at2759"/>
<comment type="similarity">
    <text evidence="3 7">Belongs to the PNP/MTAP phosphorylase family.</text>
</comment>
<feature type="binding site" evidence="8">
    <location>
        <position position="136"/>
    </location>
    <ligand>
        <name>phosphate</name>
        <dbReference type="ChEBI" id="CHEBI:43474"/>
    </ligand>
</feature>
<dbReference type="NCBIfam" id="TIGR01697">
    <property type="entry name" value="PNPH-PUNA-XAPA"/>
    <property type="match status" value="1"/>
</dbReference>
<organism evidence="10 11">
    <name type="scientific">Naumovozyma dairenensis (strain ATCC 10597 / BCRC 20456 / CBS 421 / NBRC 0211 / NRRL Y-12639)</name>
    <name type="common">Saccharomyces dairenensis</name>
    <dbReference type="NCBI Taxonomy" id="1071378"/>
    <lineage>
        <taxon>Eukaryota</taxon>
        <taxon>Fungi</taxon>
        <taxon>Dikarya</taxon>
        <taxon>Ascomycota</taxon>
        <taxon>Saccharomycotina</taxon>
        <taxon>Saccharomycetes</taxon>
        <taxon>Saccharomycetales</taxon>
        <taxon>Saccharomycetaceae</taxon>
        <taxon>Naumovozyma</taxon>
    </lineage>
</organism>
<dbReference type="InterPro" id="IPR000845">
    <property type="entry name" value="Nucleoside_phosphorylase_d"/>
</dbReference>
<dbReference type="STRING" id="1071378.G0W9B7"/>
<evidence type="ECO:0000259" key="9">
    <source>
        <dbReference type="Pfam" id="PF01048"/>
    </source>
</evidence>
<accession>G0W9B7</accession>
<dbReference type="EC" id="2.4.2.1" evidence="7"/>
<dbReference type="GO" id="GO:0047724">
    <property type="term" value="F:inosine nucleosidase activity"/>
    <property type="evidence" value="ECO:0007669"/>
    <property type="project" value="EnsemblFungi"/>
</dbReference>
<dbReference type="eggNOG" id="KOG3984">
    <property type="taxonomic scope" value="Eukaryota"/>
</dbReference>
<evidence type="ECO:0000256" key="6">
    <source>
        <dbReference type="ARBA" id="ARBA00058131"/>
    </source>
</evidence>
<dbReference type="GO" id="GO:0005737">
    <property type="term" value="C:cytoplasm"/>
    <property type="evidence" value="ECO:0007669"/>
    <property type="project" value="TreeGrafter"/>
</dbReference>
<protein>
    <recommendedName>
        <fullName evidence="7">Purine nucleoside phosphorylase</fullName>
        <ecNumber evidence="7">2.4.2.1</ecNumber>
    </recommendedName>
    <alternativeName>
        <fullName evidence="7">Inosine-guanosine phosphorylase</fullName>
    </alternativeName>
</protein>
<sequence>MTSFNIDYQRDLIQQAANYLTTAVASHATNFLESFEYPRTLIICGSGLGGISNRLSTLSPPPLIIPYSEIPRVKKSTVPGHSGTLIFGKMNGSPVVLMNGRLHTYEGNSIWETVFPIRALHSMPKNAIKNLIVTNAAGGLNPEFKACDLMCIYDHINLPGLSGLHPLKGPNFDEEGPRFLPLSDAYDLELRKLLFGKFKELGINERRKLFEGTYTFVSGPTFETRAESRFIRSMGGDAVGMSTVPEVIVARHCGWKVLALSLITNESVLDHPASALDENPVPLDAGIASHKEVLENGKAASSDVEILIEAIVGEL</sequence>
<dbReference type="Gene3D" id="3.40.50.1580">
    <property type="entry name" value="Nucleoside phosphorylase domain"/>
    <property type="match status" value="1"/>
</dbReference>
<evidence type="ECO:0000256" key="7">
    <source>
        <dbReference type="PIRNR" id="PIRNR000477"/>
    </source>
</evidence>
<dbReference type="GO" id="GO:0019358">
    <property type="term" value="P:nicotinate nucleotide salvage"/>
    <property type="evidence" value="ECO:0007669"/>
    <property type="project" value="EnsemblFungi"/>
</dbReference>
<feature type="binding site" evidence="8">
    <location>
        <position position="223"/>
    </location>
    <ligand>
        <name>a purine D-ribonucleoside</name>
        <dbReference type="ChEBI" id="CHEBI:142355"/>
    </ligand>
</feature>